<gene>
    <name evidence="2" type="ORF">HDU87_008035</name>
</gene>
<dbReference type="Proteomes" id="UP001212152">
    <property type="component" value="Unassembled WGS sequence"/>
</dbReference>
<evidence type="ECO:0000256" key="1">
    <source>
        <dbReference type="SAM" id="MobiDB-lite"/>
    </source>
</evidence>
<evidence type="ECO:0000313" key="2">
    <source>
        <dbReference type="EMBL" id="KAJ3182696.1"/>
    </source>
</evidence>
<name>A0AAD5TR92_9FUNG</name>
<keyword evidence="3" id="KW-1185">Reference proteome</keyword>
<protein>
    <submittedName>
        <fullName evidence="2">Uncharacterized protein</fullName>
    </submittedName>
</protein>
<sequence length="388" mass="42167">MELASSYYDSSSPYEQFNPTGPPPLISDEDIVAQARMAARNRQRAAQAVQQNALNRNYQTYLPSVGKGTSEPISVVPLNAQASGGNNGVQDSRGISNCRRSDATTPRKLDHADQMAMMHHQHDPFAHQMYQMPSYAAAAYQQPAPPAYFFAIAPQYLVPAPAADDPYIPDMGPASRDQMAVDHRTSSAMLSRQSSAPYMLGPTQYAATSGSLIPQQQQQQQMVDVVPKEAVTPVIERINLVIDGIQINESEASWQITAHVPQFAKNDIVVLTIEDPTMYAAASANPMSPSPASSSASDGSNSNNTQAPPIIPILDANRGDPVWNVAIYIEALRITTWTDLYGIARKRIFNATATIPLGPKAVKFGHVDTGEVIDGFMRIHIMKASLME</sequence>
<feature type="compositionally biased region" description="Low complexity" evidence="1">
    <location>
        <begin position="282"/>
        <end position="304"/>
    </location>
</feature>
<organism evidence="2 3">
    <name type="scientific">Geranomyces variabilis</name>
    <dbReference type="NCBI Taxonomy" id="109894"/>
    <lineage>
        <taxon>Eukaryota</taxon>
        <taxon>Fungi</taxon>
        <taxon>Fungi incertae sedis</taxon>
        <taxon>Chytridiomycota</taxon>
        <taxon>Chytridiomycota incertae sedis</taxon>
        <taxon>Chytridiomycetes</taxon>
        <taxon>Spizellomycetales</taxon>
        <taxon>Powellomycetaceae</taxon>
        <taxon>Geranomyces</taxon>
    </lineage>
</organism>
<dbReference type="AlphaFoldDB" id="A0AAD5TR92"/>
<reference evidence="2" key="1">
    <citation type="submission" date="2020-05" db="EMBL/GenBank/DDBJ databases">
        <title>Phylogenomic resolution of chytrid fungi.</title>
        <authorList>
            <person name="Stajich J.E."/>
            <person name="Amses K."/>
            <person name="Simmons R."/>
            <person name="Seto K."/>
            <person name="Myers J."/>
            <person name="Bonds A."/>
            <person name="Quandt C.A."/>
            <person name="Barry K."/>
            <person name="Liu P."/>
            <person name="Grigoriev I."/>
            <person name="Longcore J.E."/>
            <person name="James T.Y."/>
        </authorList>
    </citation>
    <scope>NUCLEOTIDE SEQUENCE</scope>
    <source>
        <strain evidence="2">JEL0379</strain>
    </source>
</reference>
<comment type="caution">
    <text evidence="2">The sequence shown here is derived from an EMBL/GenBank/DDBJ whole genome shotgun (WGS) entry which is preliminary data.</text>
</comment>
<evidence type="ECO:0000313" key="3">
    <source>
        <dbReference type="Proteomes" id="UP001212152"/>
    </source>
</evidence>
<feature type="compositionally biased region" description="Polar residues" evidence="1">
    <location>
        <begin position="80"/>
        <end position="95"/>
    </location>
</feature>
<feature type="region of interest" description="Disordered" evidence="1">
    <location>
        <begin position="1"/>
        <end position="26"/>
    </location>
</feature>
<feature type="region of interest" description="Disordered" evidence="1">
    <location>
        <begin position="282"/>
        <end position="308"/>
    </location>
</feature>
<feature type="region of interest" description="Disordered" evidence="1">
    <location>
        <begin position="79"/>
        <end position="107"/>
    </location>
</feature>
<accession>A0AAD5TR92</accession>
<feature type="compositionally biased region" description="Polar residues" evidence="1">
    <location>
        <begin position="7"/>
        <end position="19"/>
    </location>
</feature>
<proteinExistence type="predicted"/>
<dbReference type="EMBL" id="JADGJQ010000008">
    <property type="protein sequence ID" value="KAJ3182696.1"/>
    <property type="molecule type" value="Genomic_DNA"/>
</dbReference>